<dbReference type="Proteomes" id="UP000005237">
    <property type="component" value="Unassembled WGS sequence"/>
</dbReference>
<protein>
    <submittedName>
        <fullName evidence="1">Uncharacterized protein</fullName>
    </submittedName>
</protein>
<evidence type="ECO:0000313" key="2">
    <source>
        <dbReference type="Proteomes" id="UP000005237"/>
    </source>
</evidence>
<reference evidence="1" key="2">
    <citation type="submission" date="2022-06" db="UniProtKB">
        <authorList>
            <consortium name="EnsemblMetazoa"/>
        </authorList>
    </citation>
    <scope>IDENTIFICATION</scope>
    <source>
        <strain evidence="1">DF5081</strain>
    </source>
</reference>
<name>A0A8R1HK73_CAEJA</name>
<proteinExistence type="predicted"/>
<dbReference type="EnsemblMetazoa" id="CJA04103.1">
    <property type="protein sequence ID" value="CJA04103.1"/>
    <property type="gene ID" value="WBGene00123307"/>
</dbReference>
<evidence type="ECO:0000313" key="1">
    <source>
        <dbReference type="EnsemblMetazoa" id="CJA04103.1"/>
    </source>
</evidence>
<dbReference type="AlphaFoldDB" id="A0A8R1HK73"/>
<keyword evidence="2" id="KW-1185">Reference proteome</keyword>
<sequence length="128" mass="14907">MEKNTLTTHLTPEEEVAKCAHLLARNDRVYHALSRLRVLHVSLDTLRRHNVKRLAMRYSSNKELAGAVRVVVEMMEKLEEEERLEGKLSHMRTVLYQNCPESELSRIRTVPNQNCSYQNCPESELFVS</sequence>
<reference evidence="2" key="1">
    <citation type="submission" date="2010-08" db="EMBL/GenBank/DDBJ databases">
        <authorList>
            <consortium name="Caenorhabditis japonica Sequencing Consortium"/>
            <person name="Wilson R.K."/>
        </authorList>
    </citation>
    <scope>NUCLEOTIDE SEQUENCE [LARGE SCALE GENOMIC DNA]</scope>
    <source>
        <strain evidence="2">DF5081</strain>
    </source>
</reference>
<accession>A0A8R1HK73</accession>
<organism evidence="1 2">
    <name type="scientific">Caenorhabditis japonica</name>
    <dbReference type="NCBI Taxonomy" id="281687"/>
    <lineage>
        <taxon>Eukaryota</taxon>
        <taxon>Metazoa</taxon>
        <taxon>Ecdysozoa</taxon>
        <taxon>Nematoda</taxon>
        <taxon>Chromadorea</taxon>
        <taxon>Rhabditida</taxon>
        <taxon>Rhabditina</taxon>
        <taxon>Rhabditomorpha</taxon>
        <taxon>Rhabditoidea</taxon>
        <taxon>Rhabditidae</taxon>
        <taxon>Peloderinae</taxon>
        <taxon>Caenorhabditis</taxon>
    </lineage>
</organism>